<dbReference type="GO" id="GO:0016787">
    <property type="term" value="F:hydrolase activity"/>
    <property type="evidence" value="ECO:0007669"/>
    <property type="project" value="UniProtKB-KW"/>
</dbReference>
<evidence type="ECO:0000313" key="2">
    <source>
        <dbReference type="Proteomes" id="UP001254488"/>
    </source>
</evidence>
<dbReference type="InterPro" id="IPR018550">
    <property type="entry name" value="Lipid-A_deacylase-rel"/>
</dbReference>
<dbReference type="SUPFAM" id="SSF56925">
    <property type="entry name" value="OMPA-like"/>
    <property type="match status" value="1"/>
</dbReference>
<evidence type="ECO:0000313" key="1">
    <source>
        <dbReference type="EMBL" id="MDT0555150.1"/>
    </source>
</evidence>
<dbReference type="EMBL" id="JAVRHZ010000001">
    <property type="protein sequence ID" value="MDT0555150.1"/>
    <property type="molecule type" value="Genomic_DNA"/>
</dbReference>
<gene>
    <name evidence="1" type="ORF">RM538_03980</name>
</gene>
<organism evidence="1 2">
    <name type="scientific">Patiriisocius hiemis</name>
    <dbReference type="NCBI Taxonomy" id="3075604"/>
    <lineage>
        <taxon>Bacteria</taxon>
        <taxon>Pseudomonadati</taxon>
        <taxon>Bacteroidota</taxon>
        <taxon>Flavobacteriia</taxon>
        <taxon>Flavobacteriales</taxon>
        <taxon>Flavobacteriaceae</taxon>
        <taxon>Patiriisocius</taxon>
    </lineage>
</organism>
<keyword evidence="2" id="KW-1185">Reference proteome</keyword>
<dbReference type="InterPro" id="IPR011250">
    <property type="entry name" value="OMP/PagP_B-barrel"/>
</dbReference>
<comment type="caution">
    <text evidence="1">The sequence shown here is derived from an EMBL/GenBank/DDBJ whole genome shotgun (WGS) entry which is preliminary data.</text>
</comment>
<proteinExistence type="predicted"/>
<name>A0ABU2YBH7_9FLAO</name>
<protein>
    <submittedName>
        <fullName evidence="1">Acyloxyacyl hydrolase</fullName>
    </submittedName>
</protein>
<dbReference type="Pfam" id="PF09411">
    <property type="entry name" value="PagL"/>
    <property type="match status" value="1"/>
</dbReference>
<reference evidence="1 2" key="1">
    <citation type="submission" date="2023-09" db="EMBL/GenBank/DDBJ databases">
        <authorList>
            <person name="Rey-Velasco X."/>
        </authorList>
    </citation>
    <scope>NUCLEOTIDE SEQUENCE [LARGE SCALE GENOMIC DNA]</scope>
    <source>
        <strain evidence="1 2">W242</strain>
    </source>
</reference>
<dbReference type="RefSeq" id="WP_311332098.1">
    <property type="nucleotide sequence ID" value="NZ_JAVRHZ010000001.1"/>
</dbReference>
<sequence>MKLILFLLLPSFIFAQHNKEFSSKHKLGFSYGLGTSYGLDFLNANIDLDYDVHLIQINYHRTILKKQKFELEGVFTPQFNIVSFRKKNNSPTATNSFEYGLNLSLLGRLYLSNKKISVFGLLGVGPHYIKKGPAKQVPGFIFSDNIALGFTYNLLTNISLEYKLGWRHLSNLDRELPNEGINSVLMNVGLFKSF</sequence>
<keyword evidence="1" id="KW-0378">Hydrolase</keyword>
<dbReference type="Gene3D" id="2.40.160.20">
    <property type="match status" value="1"/>
</dbReference>
<dbReference type="Proteomes" id="UP001254488">
    <property type="component" value="Unassembled WGS sequence"/>
</dbReference>
<accession>A0ABU2YBH7</accession>